<keyword evidence="2" id="KW-0472">Membrane</keyword>
<keyword evidence="5" id="KW-1185">Reference proteome</keyword>
<reference evidence="4 5" key="1">
    <citation type="journal article" date="2014" name="Nat. Genet.">
        <title>Whole-genome sequence of a flatfish provides insights into ZW sex chromosome evolution and adaptation to a benthic lifestyle.</title>
        <authorList>
            <person name="Chen S."/>
            <person name="Zhang G."/>
            <person name="Shao C."/>
            <person name="Huang Q."/>
            <person name="Liu G."/>
            <person name="Zhang P."/>
            <person name="Song W."/>
            <person name="An N."/>
            <person name="Chalopin D."/>
            <person name="Volff J.N."/>
            <person name="Hong Y."/>
            <person name="Li Q."/>
            <person name="Sha Z."/>
            <person name="Zhou H."/>
            <person name="Xie M."/>
            <person name="Yu Q."/>
            <person name="Liu Y."/>
            <person name="Xiang H."/>
            <person name="Wang N."/>
            <person name="Wu K."/>
            <person name="Yang C."/>
            <person name="Zhou Q."/>
            <person name="Liao X."/>
            <person name="Yang L."/>
            <person name="Hu Q."/>
            <person name="Zhang J."/>
            <person name="Meng L."/>
            <person name="Jin L."/>
            <person name="Tian Y."/>
            <person name="Lian J."/>
            <person name="Yang J."/>
            <person name="Miao G."/>
            <person name="Liu S."/>
            <person name="Liang Z."/>
            <person name="Yan F."/>
            <person name="Li Y."/>
            <person name="Sun B."/>
            <person name="Zhang H."/>
            <person name="Zhang J."/>
            <person name="Zhu Y."/>
            <person name="Du M."/>
            <person name="Zhao Y."/>
            <person name="Schartl M."/>
            <person name="Tang Q."/>
            <person name="Wang J."/>
        </authorList>
    </citation>
    <scope>NUCLEOTIDE SEQUENCE</scope>
</reference>
<dbReference type="InParanoid" id="A0A3P8VKM4"/>
<reference evidence="4" key="2">
    <citation type="submission" date="2025-08" db="UniProtKB">
        <authorList>
            <consortium name="Ensembl"/>
        </authorList>
    </citation>
    <scope>IDENTIFICATION</scope>
</reference>
<dbReference type="SUPFAM" id="SSF53474">
    <property type="entry name" value="alpha/beta-Hydrolases"/>
    <property type="match status" value="1"/>
</dbReference>
<reference evidence="4" key="3">
    <citation type="submission" date="2025-09" db="UniProtKB">
        <authorList>
            <consortium name="Ensembl"/>
        </authorList>
    </citation>
    <scope>IDENTIFICATION</scope>
</reference>
<evidence type="ECO:0000256" key="2">
    <source>
        <dbReference type="SAM" id="Phobius"/>
    </source>
</evidence>
<dbReference type="GeneTree" id="ENSGT00390000008074"/>
<evidence type="ECO:0000256" key="1">
    <source>
        <dbReference type="SAM" id="MobiDB-lite"/>
    </source>
</evidence>
<dbReference type="AlphaFoldDB" id="A0A3P8VKM4"/>
<dbReference type="InterPro" id="IPR029058">
    <property type="entry name" value="AB_hydrolase_fold"/>
</dbReference>
<name>A0A3P8VKM4_CYNSE</name>
<proteinExistence type="predicted"/>
<feature type="region of interest" description="Disordered" evidence="1">
    <location>
        <begin position="1"/>
        <end position="29"/>
    </location>
</feature>
<evidence type="ECO:0000313" key="5">
    <source>
        <dbReference type="Proteomes" id="UP000265120"/>
    </source>
</evidence>
<dbReference type="Ensembl" id="ENSCSET00000016015.1">
    <property type="protein sequence ID" value="ENSCSEP00000015818.1"/>
    <property type="gene ID" value="ENSCSEG00000010131.1"/>
</dbReference>
<dbReference type="Pfam" id="PF00561">
    <property type="entry name" value="Abhydrolase_1"/>
    <property type="match status" value="1"/>
</dbReference>
<feature type="transmembrane region" description="Helical" evidence="2">
    <location>
        <begin position="39"/>
        <end position="57"/>
    </location>
</feature>
<dbReference type="Gene3D" id="3.40.50.1820">
    <property type="entry name" value="alpha/beta hydrolase"/>
    <property type="match status" value="1"/>
</dbReference>
<keyword evidence="2" id="KW-0812">Transmembrane</keyword>
<feature type="domain" description="AB hydrolase-1" evidence="3">
    <location>
        <begin position="111"/>
        <end position="230"/>
    </location>
</feature>
<accession>A0A3P8VKM4</accession>
<dbReference type="InterPro" id="IPR000073">
    <property type="entry name" value="AB_hydrolase_1"/>
</dbReference>
<dbReference type="Proteomes" id="UP000265120">
    <property type="component" value="Chromosome 13"/>
</dbReference>
<protein>
    <submittedName>
        <fullName evidence="4">Si:dkey-122a22.2</fullName>
    </submittedName>
</protein>
<evidence type="ECO:0000313" key="4">
    <source>
        <dbReference type="Ensembl" id="ENSCSEP00000015818.1"/>
    </source>
</evidence>
<sequence length="389" mass="43569">RARERERGREGCGGQRAPPAGQTVPSQNKAKGKLSCSSMLMNFGKCLFLIVIIPPFLNYASLQREGQMLLPKGGQMVDVGSGQKMHLLCKGQGKPVGKYNASFILDAPTGMSSDIWFHVQESMATVTKVCTFDRMGLGFSQRLMQDETTGTERLWKMSTTGRMVDDLHRLLQAAEINKPFILVGSELGALNSRFYSHIHDVQVSDLVLIDPIPEDVFEEDQWNEYWFGKLLPSFQAGQFSAAAGISRLLIILGALHPTVEGDGVPEDVVQRQKYLLCNPAHHSSAVDEHYFMNESAAQVRDITRFKPLSSQVSVSVITGDAFDEQIPRHLNQVSLSAELQKKFLEESYPTANQIHIKGADRRMIYKQPSVISQYLRRIVNQRQSRQQSQ</sequence>
<keyword evidence="2" id="KW-1133">Transmembrane helix</keyword>
<organism evidence="4 5">
    <name type="scientific">Cynoglossus semilaevis</name>
    <name type="common">Tongue sole</name>
    <dbReference type="NCBI Taxonomy" id="244447"/>
    <lineage>
        <taxon>Eukaryota</taxon>
        <taxon>Metazoa</taxon>
        <taxon>Chordata</taxon>
        <taxon>Craniata</taxon>
        <taxon>Vertebrata</taxon>
        <taxon>Euteleostomi</taxon>
        <taxon>Actinopterygii</taxon>
        <taxon>Neopterygii</taxon>
        <taxon>Teleostei</taxon>
        <taxon>Neoteleostei</taxon>
        <taxon>Acanthomorphata</taxon>
        <taxon>Carangaria</taxon>
        <taxon>Pleuronectiformes</taxon>
        <taxon>Pleuronectoidei</taxon>
        <taxon>Cynoglossidae</taxon>
        <taxon>Cynoglossinae</taxon>
        <taxon>Cynoglossus</taxon>
    </lineage>
</organism>
<dbReference type="STRING" id="244447.ENSCSEP00000015818"/>
<feature type="compositionally biased region" description="Basic and acidic residues" evidence="1">
    <location>
        <begin position="1"/>
        <end position="10"/>
    </location>
</feature>
<evidence type="ECO:0000259" key="3">
    <source>
        <dbReference type="Pfam" id="PF00561"/>
    </source>
</evidence>